<dbReference type="PANTHER" id="PTHR43785:SF12">
    <property type="entry name" value="TYPE-1 GLUTAMINE SYNTHETASE 2"/>
    <property type="match status" value="1"/>
</dbReference>
<dbReference type="FunFam" id="3.10.20.70:FF:000013">
    <property type="entry name" value="Glutamine synthetase bacteria"/>
    <property type="match status" value="1"/>
</dbReference>
<evidence type="ECO:0000256" key="6">
    <source>
        <dbReference type="PROSITE-ProRule" id="PRU01331"/>
    </source>
</evidence>
<protein>
    <recommendedName>
        <fullName evidence="2">Glutamine synthetase</fullName>
    </recommendedName>
</protein>
<evidence type="ECO:0000313" key="9">
    <source>
        <dbReference type="EMBL" id="KAF2740949.1"/>
    </source>
</evidence>
<dbReference type="Gene3D" id="3.30.590.10">
    <property type="entry name" value="Glutamine synthetase/guanido kinase, catalytic domain"/>
    <property type="match status" value="1"/>
</dbReference>
<dbReference type="EMBL" id="ML996098">
    <property type="protein sequence ID" value="KAF2740949.1"/>
    <property type="molecule type" value="Genomic_DNA"/>
</dbReference>
<feature type="domain" description="GS catalytic" evidence="8">
    <location>
        <begin position="123"/>
        <end position="487"/>
    </location>
</feature>
<dbReference type="FunFam" id="3.30.590.10:FF:000005">
    <property type="entry name" value="Probable glutamine synthetase"/>
    <property type="match status" value="1"/>
</dbReference>
<sequence length="487" mass="54476">MPEQDPSTITAESLPELLENDSAVKVAGIDVDGILRGKLMAKKKFLSIAKEGFGFCSVIFGWDMHDQTYFRELSISNKENGYRDLIAVPDLSSFRRIPWENDVPFFLISFHDPDTNGSLSACPRSLLRRAVDKLTEKGCGAMAGAEYEFYQFRAPQSHDGPERNSSSTASFLRDNPVNALPSLTEGMFGYSITRPVHNQDYYYGIFDACEKFNCGIEGWHTESGPGVFEAALQFGEITAMADKASMFKLVVKSLGSKHGITPCFMAKPREGLPGNSGHMHVSVVDKAGKNLFYRETEDKEHEWQDVRFLSDMGRHFLAGLLEGLPDIMPILAPNVNSYKRLVENFWAPVTVSWGLEHRAASIRIISPPTSSPKATRFEVRVPGADTNPHFVLAAILALGWRGVEKKLEISIPPLGKGEEVGSQGDKGERLAKSLKEATERFMRKESIAREVFGDEFVDHFGGTRQHEIRLWDEAVTDWEVRRYIETV</sequence>
<dbReference type="InterPro" id="IPR036651">
    <property type="entry name" value="Gln_synt_N_sf"/>
</dbReference>
<comment type="caution">
    <text evidence="9">The sequence shown here is derived from an EMBL/GenBank/DDBJ whole genome shotgun (WGS) entry which is preliminary data.</text>
</comment>
<dbReference type="Proteomes" id="UP000799444">
    <property type="component" value="Unassembled WGS sequence"/>
</dbReference>
<dbReference type="GO" id="GO:0005524">
    <property type="term" value="F:ATP binding"/>
    <property type="evidence" value="ECO:0007669"/>
    <property type="project" value="UniProtKB-KW"/>
</dbReference>
<evidence type="ECO:0000313" key="10">
    <source>
        <dbReference type="Proteomes" id="UP000799444"/>
    </source>
</evidence>
<dbReference type="GO" id="GO:0016301">
    <property type="term" value="F:kinase activity"/>
    <property type="evidence" value="ECO:0007669"/>
    <property type="project" value="UniProtKB-KW"/>
</dbReference>
<dbReference type="InterPro" id="IPR008146">
    <property type="entry name" value="Gln_synth_cat_dom"/>
</dbReference>
<evidence type="ECO:0000259" key="8">
    <source>
        <dbReference type="PROSITE" id="PS51987"/>
    </source>
</evidence>
<organism evidence="9 10">
    <name type="scientific">Polyplosphaeria fusca</name>
    <dbReference type="NCBI Taxonomy" id="682080"/>
    <lineage>
        <taxon>Eukaryota</taxon>
        <taxon>Fungi</taxon>
        <taxon>Dikarya</taxon>
        <taxon>Ascomycota</taxon>
        <taxon>Pezizomycotina</taxon>
        <taxon>Dothideomycetes</taxon>
        <taxon>Pleosporomycetidae</taxon>
        <taxon>Pleosporales</taxon>
        <taxon>Tetraplosphaeriaceae</taxon>
        <taxon>Polyplosphaeria</taxon>
    </lineage>
</organism>
<evidence type="ECO:0000256" key="7">
    <source>
        <dbReference type="RuleBase" id="RU000384"/>
    </source>
</evidence>
<evidence type="ECO:0000256" key="3">
    <source>
        <dbReference type="ARBA" id="ARBA00022598"/>
    </source>
</evidence>
<comment type="similarity">
    <text evidence="1 6 7">Belongs to the glutamine synthetase family.</text>
</comment>
<dbReference type="Gene3D" id="3.10.20.70">
    <property type="entry name" value="Glutamine synthetase, N-terminal domain"/>
    <property type="match status" value="1"/>
</dbReference>
<dbReference type="InterPro" id="IPR014746">
    <property type="entry name" value="Gln_synth/guanido_kin_cat_dom"/>
</dbReference>
<keyword evidence="9" id="KW-0418">Kinase</keyword>
<dbReference type="Pfam" id="PF00120">
    <property type="entry name" value="Gln-synt_C"/>
    <property type="match status" value="1"/>
</dbReference>
<dbReference type="SMART" id="SM01230">
    <property type="entry name" value="Gln-synt_C"/>
    <property type="match status" value="1"/>
</dbReference>
<dbReference type="GO" id="GO:0004356">
    <property type="term" value="F:glutamine synthetase activity"/>
    <property type="evidence" value="ECO:0007669"/>
    <property type="project" value="InterPro"/>
</dbReference>
<proteinExistence type="inferred from homology"/>
<keyword evidence="10" id="KW-1185">Reference proteome</keyword>
<dbReference type="AlphaFoldDB" id="A0A9P4R8H4"/>
<evidence type="ECO:0000256" key="1">
    <source>
        <dbReference type="ARBA" id="ARBA00009897"/>
    </source>
</evidence>
<evidence type="ECO:0000256" key="4">
    <source>
        <dbReference type="ARBA" id="ARBA00022741"/>
    </source>
</evidence>
<dbReference type="SUPFAM" id="SSF54368">
    <property type="entry name" value="Glutamine synthetase, N-terminal domain"/>
    <property type="match status" value="1"/>
</dbReference>
<dbReference type="GO" id="GO:0006542">
    <property type="term" value="P:glutamine biosynthetic process"/>
    <property type="evidence" value="ECO:0007669"/>
    <property type="project" value="InterPro"/>
</dbReference>
<dbReference type="GO" id="GO:0006576">
    <property type="term" value="P:biogenic amine metabolic process"/>
    <property type="evidence" value="ECO:0007669"/>
    <property type="project" value="UniProtKB-ARBA"/>
</dbReference>
<keyword evidence="4" id="KW-0547">Nucleotide-binding</keyword>
<dbReference type="SUPFAM" id="SSF55931">
    <property type="entry name" value="Glutamine synthetase/guanido kinase"/>
    <property type="match status" value="1"/>
</dbReference>
<gene>
    <name evidence="9" type="ORF">EJ04DRAFT_507394</name>
</gene>
<keyword evidence="5" id="KW-0067">ATP-binding</keyword>
<dbReference type="PROSITE" id="PS51987">
    <property type="entry name" value="GS_CATALYTIC"/>
    <property type="match status" value="1"/>
</dbReference>
<keyword evidence="3" id="KW-0436">Ligase</keyword>
<name>A0A9P4R8H4_9PLEO</name>
<accession>A0A9P4R8H4</accession>
<dbReference type="PANTHER" id="PTHR43785">
    <property type="entry name" value="GAMMA-GLUTAMYLPUTRESCINE SYNTHETASE"/>
    <property type="match status" value="1"/>
</dbReference>
<dbReference type="OrthoDB" id="77835at2759"/>
<evidence type="ECO:0000256" key="5">
    <source>
        <dbReference type="ARBA" id="ARBA00022840"/>
    </source>
</evidence>
<keyword evidence="9" id="KW-0808">Transferase</keyword>
<evidence type="ECO:0000256" key="2">
    <source>
        <dbReference type="ARBA" id="ARBA00021364"/>
    </source>
</evidence>
<reference evidence="9" key="1">
    <citation type="journal article" date="2020" name="Stud. Mycol.">
        <title>101 Dothideomycetes genomes: a test case for predicting lifestyles and emergence of pathogens.</title>
        <authorList>
            <person name="Haridas S."/>
            <person name="Albert R."/>
            <person name="Binder M."/>
            <person name="Bloem J."/>
            <person name="Labutti K."/>
            <person name="Salamov A."/>
            <person name="Andreopoulos B."/>
            <person name="Baker S."/>
            <person name="Barry K."/>
            <person name="Bills G."/>
            <person name="Bluhm B."/>
            <person name="Cannon C."/>
            <person name="Castanera R."/>
            <person name="Culley D."/>
            <person name="Daum C."/>
            <person name="Ezra D."/>
            <person name="Gonzalez J."/>
            <person name="Henrissat B."/>
            <person name="Kuo A."/>
            <person name="Liang C."/>
            <person name="Lipzen A."/>
            <person name="Lutzoni F."/>
            <person name="Magnuson J."/>
            <person name="Mondo S."/>
            <person name="Nolan M."/>
            <person name="Ohm R."/>
            <person name="Pangilinan J."/>
            <person name="Park H.-J."/>
            <person name="Ramirez L."/>
            <person name="Alfaro M."/>
            <person name="Sun H."/>
            <person name="Tritt A."/>
            <person name="Yoshinaga Y."/>
            <person name="Zwiers L.-H."/>
            <person name="Turgeon B."/>
            <person name="Goodwin S."/>
            <person name="Spatafora J."/>
            <person name="Crous P."/>
            <person name="Grigoriev I."/>
        </authorList>
    </citation>
    <scope>NUCLEOTIDE SEQUENCE</scope>
    <source>
        <strain evidence="9">CBS 125425</strain>
    </source>
</reference>